<evidence type="ECO:0000256" key="2">
    <source>
        <dbReference type="ARBA" id="ARBA00022741"/>
    </source>
</evidence>
<dbReference type="InterPro" id="IPR005517">
    <property type="entry name" value="Transl_elong_EFG/EF2_IV"/>
</dbReference>
<proteinExistence type="inferred from homology"/>
<dbReference type="InterPro" id="IPR014721">
    <property type="entry name" value="Ribsml_uS5_D2-typ_fold_subgr"/>
</dbReference>
<dbReference type="PROSITE" id="PS51722">
    <property type="entry name" value="G_TR_2"/>
    <property type="match status" value="1"/>
</dbReference>
<feature type="domain" description="Tr-type G" evidence="8">
    <location>
        <begin position="10"/>
        <end position="285"/>
    </location>
</feature>
<dbReference type="InterPro" id="IPR000795">
    <property type="entry name" value="T_Tr_GTP-bd_dom"/>
</dbReference>
<evidence type="ECO:0000256" key="3">
    <source>
        <dbReference type="ARBA" id="ARBA00022768"/>
    </source>
</evidence>
<dbReference type="Gene3D" id="3.30.70.240">
    <property type="match status" value="1"/>
</dbReference>
<keyword evidence="2 6" id="KW-0547">Nucleotide-binding</keyword>
<dbReference type="Gene3D" id="3.30.230.10">
    <property type="match status" value="1"/>
</dbReference>
<dbReference type="PRINTS" id="PR00315">
    <property type="entry name" value="ELONGATNFCT"/>
</dbReference>
<feature type="binding site" evidence="6">
    <location>
        <begin position="19"/>
        <end position="26"/>
    </location>
    <ligand>
        <name>GTP</name>
        <dbReference type="ChEBI" id="CHEBI:37565"/>
    </ligand>
</feature>
<dbReference type="Proteomes" id="UP000264062">
    <property type="component" value="Unassembled WGS sequence"/>
</dbReference>
<dbReference type="HAMAP" id="MF_00054_B">
    <property type="entry name" value="EF_G_EF_2_B"/>
    <property type="match status" value="1"/>
</dbReference>
<evidence type="ECO:0000259" key="8">
    <source>
        <dbReference type="PROSITE" id="PS51722"/>
    </source>
</evidence>
<dbReference type="FunFam" id="3.30.70.240:FF:000001">
    <property type="entry name" value="Elongation factor G"/>
    <property type="match status" value="1"/>
</dbReference>
<feature type="binding site" evidence="6">
    <location>
        <begin position="83"/>
        <end position="87"/>
    </location>
    <ligand>
        <name>GTP</name>
        <dbReference type="ChEBI" id="CHEBI:37565"/>
    </ligand>
</feature>
<keyword evidence="5 6" id="KW-0342">GTP-binding</keyword>
<dbReference type="NCBIfam" id="TIGR00231">
    <property type="entry name" value="small_GTP"/>
    <property type="match status" value="1"/>
</dbReference>
<dbReference type="InterPro" id="IPR027417">
    <property type="entry name" value="P-loop_NTPase"/>
</dbReference>
<dbReference type="PROSITE" id="PS00301">
    <property type="entry name" value="G_TR_1"/>
    <property type="match status" value="1"/>
</dbReference>
<dbReference type="Gene3D" id="3.30.70.870">
    <property type="entry name" value="Elongation Factor G (Translational Gtpase), domain 3"/>
    <property type="match status" value="1"/>
</dbReference>
<dbReference type="GO" id="GO:0032790">
    <property type="term" value="P:ribosome disassembly"/>
    <property type="evidence" value="ECO:0007669"/>
    <property type="project" value="TreeGrafter"/>
</dbReference>
<dbReference type="PANTHER" id="PTHR43261:SF1">
    <property type="entry name" value="RIBOSOME-RELEASING FACTOR 2, MITOCHONDRIAL"/>
    <property type="match status" value="1"/>
</dbReference>
<keyword evidence="6" id="KW-0963">Cytoplasm</keyword>
<dbReference type="CDD" id="cd16262">
    <property type="entry name" value="EFG_III"/>
    <property type="match status" value="1"/>
</dbReference>
<evidence type="ECO:0000256" key="4">
    <source>
        <dbReference type="ARBA" id="ARBA00022917"/>
    </source>
</evidence>
<accession>A0A350HAY3</accession>
<dbReference type="Pfam" id="PF00679">
    <property type="entry name" value="EFG_C"/>
    <property type="match status" value="1"/>
</dbReference>
<dbReference type="NCBIfam" id="TIGR00484">
    <property type="entry name" value="EF-G"/>
    <property type="match status" value="1"/>
</dbReference>
<keyword evidence="3 6" id="KW-0251">Elongation factor</keyword>
<dbReference type="SUPFAM" id="SSF52540">
    <property type="entry name" value="P-loop containing nucleoside triphosphate hydrolases"/>
    <property type="match status" value="1"/>
</dbReference>
<dbReference type="GO" id="GO:0005525">
    <property type="term" value="F:GTP binding"/>
    <property type="evidence" value="ECO:0007669"/>
    <property type="project" value="UniProtKB-UniRule"/>
</dbReference>
<dbReference type="Gene3D" id="2.40.30.10">
    <property type="entry name" value="Translation factors"/>
    <property type="match status" value="1"/>
</dbReference>
<gene>
    <name evidence="6 9" type="primary">fusA</name>
    <name evidence="9" type="ORF">DCW38_05915</name>
</gene>
<sequence length="694" mass="78747">MGFFLLMDLKTVRNIGIIAHIDAGKTTTTERILFYTGKIHRIGEVDDATATMDWMEQEKERGITITSAVTSVFWKDHKINIIDTPGHIDFTAEVERSLRVLDGAVIIFSAVEGVEPQSETVWRQADKYHVPRIAYINKMDRLGANFYNVVENMKERFNTPPLVTQIPIGAEETFSGMVDLIKMKAIVWSNKQNEHAFEETEIPDNMKEKSNGMRHLMLEMLANYNNLILDKMLAGDEIGESELKAAIRESVVSYSLVPVFVGSSKKNKGIQHLLDGVNDYLPSPMERPPVEGQNPKTMEYAMRKPDVKSPFSALIYKIEIDKHFGKLAYIRVYSGTLEVKDQVVDATYDEKIRISKIFVMHSNKRLEVEKIEAGEICAIAGIRKSLTGSTLSDPKHLIILERPIFPEPVVSVSIEPKKRDDEEKLEEALSKLQEEDPTFKVLINPETGQKLISGMGELHIEILLDRLRREHNLEPRIGKPIVTYRETVRAVSTGDFELNRIMGQKSVFAYVKLKVEPNDKSVFQFENTLKKDVLPIEYAKPIEDGVKSAVSNGVVAGFPIINTKITLLEIKYDNQNSNENAFQFAASQAFKNALKHNDNYLLEPIMKLDVTVPDEFIGNVINDLNSRFAYVKGIDSESGRQVINSEVPLSEMFGYMNDLRTLTQGRGIYTMEFMQFREIPKEKLPKVKESLGIY</sequence>
<protein>
    <recommendedName>
        <fullName evidence="6 7">Elongation factor G</fullName>
        <shortName evidence="6">EF-G</shortName>
    </recommendedName>
</protein>
<dbReference type="GO" id="GO:0003746">
    <property type="term" value="F:translation elongation factor activity"/>
    <property type="evidence" value="ECO:0007669"/>
    <property type="project" value="UniProtKB-UniRule"/>
</dbReference>
<dbReference type="InterPro" id="IPR035649">
    <property type="entry name" value="EFG_V"/>
</dbReference>
<evidence type="ECO:0000256" key="7">
    <source>
        <dbReference type="NCBIfam" id="TIGR00484"/>
    </source>
</evidence>
<dbReference type="InterPro" id="IPR009022">
    <property type="entry name" value="EFG_III"/>
</dbReference>
<dbReference type="CDD" id="cd04088">
    <property type="entry name" value="EFG_mtEFG_II"/>
    <property type="match status" value="1"/>
</dbReference>
<dbReference type="InterPro" id="IPR053905">
    <property type="entry name" value="EF-G-like_DII"/>
</dbReference>
<dbReference type="InterPro" id="IPR031157">
    <property type="entry name" value="G_TR_CS"/>
</dbReference>
<dbReference type="InterPro" id="IPR009000">
    <property type="entry name" value="Transl_B-barrel_sf"/>
</dbReference>
<dbReference type="InterPro" id="IPR020568">
    <property type="entry name" value="Ribosomal_Su5_D2-typ_SF"/>
</dbReference>
<comment type="caution">
    <text evidence="9">The sequence shown here is derived from an EMBL/GenBank/DDBJ whole genome shotgun (WGS) entry which is preliminary data.</text>
</comment>
<name>A0A350HAY3_UNCW3</name>
<dbReference type="SUPFAM" id="SSF50447">
    <property type="entry name" value="Translation proteins"/>
    <property type="match status" value="1"/>
</dbReference>
<dbReference type="SMART" id="SM00889">
    <property type="entry name" value="EFG_IV"/>
    <property type="match status" value="1"/>
</dbReference>
<organism evidence="9 10">
    <name type="scientific">candidate division WOR-3 bacterium</name>
    <dbReference type="NCBI Taxonomy" id="2052148"/>
    <lineage>
        <taxon>Bacteria</taxon>
        <taxon>Bacteria division WOR-3</taxon>
    </lineage>
</organism>
<dbReference type="Pfam" id="PF03764">
    <property type="entry name" value="EFG_IV"/>
    <property type="match status" value="1"/>
</dbReference>
<reference evidence="9 10" key="1">
    <citation type="journal article" date="2018" name="Nat. Biotechnol.">
        <title>A standardized bacterial taxonomy based on genome phylogeny substantially revises the tree of life.</title>
        <authorList>
            <person name="Parks D.H."/>
            <person name="Chuvochina M."/>
            <person name="Waite D.W."/>
            <person name="Rinke C."/>
            <person name="Skarshewski A."/>
            <person name="Chaumeil P.A."/>
            <person name="Hugenholtz P."/>
        </authorList>
    </citation>
    <scope>NUCLEOTIDE SEQUENCE [LARGE SCALE GENOMIC DNA]</scope>
    <source>
        <strain evidence="9">UBA9956</strain>
    </source>
</reference>
<dbReference type="InterPro" id="IPR041095">
    <property type="entry name" value="EFG_II"/>
</dbReference>
<dbReference type="InterPro" id="IPR005225">
    <property type="entry name" value="Small_GTP-bd"/>
</dbReference>
<dbReference type="SMART" id="SM00838">
    <property type="entry name" value="EFG_C"/>
    <property type="match status" value="1"/>
</dbReference>
<dbReference type="InterPro" id="IPR004540">
    <property type="entry name" value="Transl_elong_EFG/EF2"/>
</dbReference>
<evidence type="ECO:0000313" key="10">
    <source>
        <dbReference type="Proteomes" id="UP000264062"/>
    </source>
</evidence>
<dbReference type="InterPro" id="IPR035647">
    <property type="entry name" value="EFG_III/V"/>
</dbReference>
<evidence type="ECO:0000313" key="9">
    <source>
        <dbReference type="EMBL" id="HAV92699.1"/>
    </source>
</evidence>
<dbReference type="InterPro" id="IPR000640">
    <property type="entry name" value="EFG_V-like"/>
</dbReference>
<dbReference type="GO" id="GO:0005737">
    <property type="term" value="C:cytoplasm"/>
    <property type="evidence" value="ECO:0007669"/>
    <property type="project" value="UniProtKB-SubCell"/>
</dbReference>
<comment type="similarity">
    <text evidence="1 6">Belongs to the TRAFAC class translation factor GTPase superfamily. Classic translation factor GTPase family. EF-G/EF-2 subfamily.</text>
</comment>
<dbReference type="PANTHER" id="PTHR43261">
    <property type="entry name" value="TRANSLATION ELONGATION FACTOR G-RELATED"/>
    <property type="match status" value="1"/>
</dbReference>
<comment type="subcellular location">
    <subcellularLocation>
        <location evidence="6">Cytoplasm</location>
    </subcellularLocation>
</comment>
<dbReference type="NCBIfam" id="NF009381">
    <property type="entry name" value="PRK12740.1-5"/>
    <property type="match status" value="1"/>
</dbReference>
<dbReference type="CDD" id="cd03713">
    <property type="entry name" value="EFG_mtEFG_C"/>
    <property type="match status" value="1"/>
</dbReference>
<dbReference type="CDD" id="cd01886">
    <property type="entry name" value="EF-G"/>
    <property type="match status" value="1"/>
</dbReference>
<comment type="function">
    <text evidence="6">Catalyzes the GTP-dependent ribosomal translocation step during translation elongation. During this step, the ribosome changes from the pre-translocational (PRE) to the post-translocational (POST) state as the newly formed A-site-bound peptidyl-tRNA and P-site-bound deacylated tRNA move to the P and E sites, respectively. Catalyzes the coordinated movement of the two tRNA molecules, the mRNA and conformational changes in the ribosome.</text>
</comment>
<dbReference type="SUPFAM" id="SSF54211">
    <property type="entry name" value="Ribosomal protein S5 domain 2-like"/>
    <property type="match status" value="1"/>
</dbReference>
<dbReference type="Pfam" id="PF00009">
    <property type="entry name" value="GTP_EFTU"/>
    <property type="match status" value="1"/>
</dbReference>
<dbReference type="GO" id="GO:0003924">
    <property type="term" value="F:GTPase activity"/>
    <property type="evidence" value="ECO:0007669"/>
    <property type="project" value="InterPro"/>
</dbReference>
<dbReference type="SUPFAM" id="SSF54980">
    <property type="entry name" value="EF-G C-terminal domain-like"/>
    <property type="match status" value="2"/>
</dbReference>
<dbReference type="EMBL" id="DMZY01000175">
    <property type="protein sequence ID" value="HAV92699.1"/>
    <property type="molecule type" value="Genomic_DNA"/>
</dbReference>
<feature type="binding site" evidence="6">
    <location>
        <begin position="137"/>
        <end position="140"/>
    </location>
    <ligand>
        <name>GTP</name>
        <dbReference type="ChEBI" id="CHEBI:37565"/>
    </ligand>
</feature>
<evidence type="ECO:0000256" key="1">
    <source>
        <dbReference type="ARBA" id="ARBA00005870"/>
    </source>
</evidence>
<dbReference type="Pfam" id="PF22042">
    <property type="entry name" value="EF-G_D2"/>
    <property type="match status" value="1"/>
</dbReference>
<dbReference type="FunFam" id="3.30.70.870:FF:000001">
    <property type="entry name" value="Elongation factor G"/>
    <property type="match status" value="1"/>
</dbReference>
<dbReference type="Gene3D" id="3.40.50.300">
    <property type="entry name" value="P-loop containing nucleotide triphosphate hydrolases"/>
    <property type="match status" value="1"/>
</dbReference>
<dbReference type="Pfam" id="PF14492">
    <property type="entry name" value="EFG_III"/>
    <property type="match status" value="1"/>
</dbReference>
<dbReference type="FunFam" id="3.40.50.300:FF:000029">
    <property type="entry name" value="Elongation factor G"/>
    <property type="match status" value="1"/>
</dbReference>
<keyword evidence="4 6" id="KW-0648">Protein biosynthesis</keyword>
<evidence type="ECO:0000256" key="5">
    <source>
        <dbReference type="ARBA" id="ARBA00023134"/>
    </source>
</evidence>
<evidence type="ECO:0000256" key="6">
    <source>
        <dbReference type="HAMAP-Rule" id="MF_00054"/>
    </source>
</evidence>
<dbReference type="AlphaFoldDB" id="A0A350HAY3"/>